<evidence type="ECO:0000313" key="2">
    <source>
        <dbReference type="EMBL" id="TFK41725.1"/>
    </source>
</evidence>
<dbReference type="Proteomes" id="UP000308652">
    <property type="component" value="Unassembled WGS sequence"/>
</dbReference>
<evidence type="ECO:0000313" key="3">
    <source>
        <dbReference type="Proteomes" id="UP000308652"/>
    </source>
</evidence>
<feature type="compositionally biased region" description="Low complexity" evidence="1">
    <location>
        <begin position="1"/>
        <end position="15"/>
    </location>
</feature>
<evidence type="ECO:0000256" key="1">
    <source>
        <dbReference type="SAM" id="MobiDB-lite"/>
    </source>
</evidence>
<feature type="region of interest" description="Disordered" evidence="1">
    <location>
        <begin position="1"/>
        <end position="29"/>
    </location>
</feature>
<gene>
    <name evidence="2" type="ORF">BDQ12DRAFT_599230</name>
</gene>
<protein>
    <submittedName>
        <fullName evidence="2">Uncharacterized protein</fullName>
    </submittedName>
</protein>
<organism evidence="2 3">
    <name type="scientific">Crucibulum laeve</name>
    <dbReference type="NCBI Taxonomy" id="68775"/>
    <lineage>
        <taxon>Eukaryota</taxon>
        <taxon>Fungi</taxon>
        <taxon>Dikarya</taxon>
        <taxon>Basidiomycota</taxon>
        <taxon>Agaricomycotina</taxon>
        <taxon>Agaricomycetes</taxon>
        <taxon>Agaricomycetidae</taxon>
        <taxon>Agaricales</taxon>
        <taxon>Agaricineae</taxon>
        <taxon>Nidulariaceae</taxon>
        <taxon>Crucibulum</taxon>
    </lineage>
</organism>
<feature type="compositionally biased region" description="Basic and acidic residues" evidence="1">
    <location>
        <begin position="16"/>
        <end position="29"/>
    </location>
</feature>
<dbReference type="AlphaFoldDB" id="A0A5C3MAS6"/>
<dbReference type="OrthoDB" id="2723779at2759"/>
<name>A0A5C3MAS6_9AGAR</name>
<sequence length="116" mass="13250">MPAAALPPSSTASTSIRRDRPDVEPDDKWKTALKKKIEEGLASMVQEAKDDLEQKMQQNPANGQHLHAEYLQTMDNIKKLATEQFLIEVDRERQERLWAAGIPMNPQWNEALVLEQ</sequence>
<proteinExistence type="predicted"/>
<feature type="non-terminal residue" evidence="2">
    <location>
        <position position="116"/>
    </location>
</feature>
<dbReference type="EMBL" id="ML213594">
    <property type="protein sequence ID" value="TFK41725.1"/>
    <property type="molecule type" value="Genomic_DNA"/>
</dbReference>
<reference evidence="2 3" key="1">
    <citation type="journal article" date="2019" name="Nat. Ecol. Evol.">
        <title>Megaphylogeny resolves global patterns of mushroom evolution.</title>
        <authorList>
            <person name="Varga T."/>
            <person name="Krizsan K."/>
            <person name="Foldi C."/>
            <person name="Dima B."/>
            <person name="Sanchez-Garcia M."/>
            <person name="Sanchez-Ramirez S."/>
            <person name="Szollosi G.J."/>
            <person name="Szarkandi J.G."/>
            <person name="Papp V."/>
            <person name="Albert L."/>
            <person name="Andreopoulos W."/>
            <person name="Angelini C."/>
            <person name="Antonin V."/>
            <person name="Barry K.W."/>
            <person name="Bougher N.L."/>
            <person name="Buchanan P."/>
            <person name="Buyck B."/>
            <person name="Bense V."/>
            <person name="Catcheside P."/>
            <person name="Chovatia M."/>
            <person name="Cooper J."/>
            <person name="Damon W."/>
            <person name="Desjardin D."/>
            <person name="Finy P."/>
            <person name="Geml J."/>
            <person name="Haridas S."/>
            <person name="Hughes K."/>
            <person name="Justo A."/>
            <person name="Karasinski D."/>
            <person name="Kautmanova I."/>
            <person name="Kiss B."/>
            <person name="Kocsube S."/>
            <person name="Kotiranta H."/>
            <person name="LaButti K.M."/>
            <person name="Lechner B.E."/>
            <person name="Liimatainen K."/>
            <person name="Lipzen A."/>
            <person name="Lukacs Z."/>
            <person name="Mihaltcheva S."/>
            <person name="Morgado L.N."/>
            <person name="Niskanen T."/>
            <person name="Noordeloos M.E."/>
            <person name="Ohm R.A."/>
            <person name="Ortiz-Santana B."/>
            <person name="Ovrebo C."/>
            <person name="Racz N."/>
            <person name="Riley R."/>
            <person name="Savchenko A."/>
            <person name="Shiryaev A."/>
            <person name="Soop K."/>
            <person name="Spirin V."/>
            <person name="Szebenyi C."/>
            <person name="Tomsovsky M."/>
            <person name="Tulloss R.E."/>
            <person name="Uehling J."/>
            <person name="Grigoriev I.V."/>
            <person name="Vagvolgyi C."/>
            <person name="Papp T."/>
            <person name="Martin F.M."/>
            <person name="Miettinen O."/>
            <person name="Hibbett D.S."/>
            <person name="Nagy L.G."/>
        </authorList>
    </citation>
    <scope>NUCLEOTIDE SEQUENCE [LARGE SCALE GENOMIC DNA]</scope>
    <source>
        <strain evidence="2 3">CBS 166.37</strain>
    </source>
</reference>
<accession>A0A5C3MAS6</accession>
<keyword evidence="3" id="KW-1185">Reference proteome</keyword>
<dbReference type="STRING" id="68775.A0A5C3MAS6"/>